<evidence type="ECO:0000256" key="1">
    <source>
        <dbReference type="ARBA" id="ARBA00023002"/>
    </source>
</evidence>
<feature type="domain" description="6-phosphogluconate dehydrogenase NADP-binding" evidence="4">
    <location>
        <begin position="5"/>
        <end position="160"/>
    </location>
</feature>
<evidence type="ECO:0000259" key="5">
    <source>
        <dbReference type="Pfam" id="PF14833"/>
    </source>
</evidence>
<dbReference type="InterPro" id="IPR036291">
    <property type="entry name" value="NAD(P)-bd_dom_sf"/>
</dbReference>
<reference evidence="6 7" key="2">
    <citation type="submission" date="2020-08" db="EMBL/GenBank/DDBJ databases">
        <title>Adhaeribacter dokdonensis sp. nov., isolated from the rhizosphere of Elymus tsukushiensis, a plant native to the Dokdo Islands, Republic of Korea.</title>
        <authorList>
            <person name="Ghim S.Y."/>
        </authorList>
    </citation>
    <scope>NUCLEOTIDE SEQUENCE [LARGE SCALE GENOMIC DNA]</scope>
    <source>
        <strain evidence="6 7">KUDC8001</strain>
    </source>
</reference>
<reference evidence="6 7" key="1">
    <citation type="submission" date="2020-06" db="EMBL/GenBank/DDBJ databases">
        <authorList>
            <person name="Hwang Y.J."/>
        </authorList>
    </citation>
    <scope>NUCLEOTIDE SEQUENCE [LARGE SCALE GENOMIC DNA]</scope>
    <source>
        <strain evidence="6 7">KUDC8001</strain>
    </source>
</reference>
<dbReference type="GO" id="GO:0051287">
    <property type="term" value="F:NAD binding"/>
    <property type="evidence" value="ECO:0007669"/>
    <property type="project" value="InterPro"/>
</dbReference>
<feature type="domain" description="3-hydroxyisobutyrate dehydrogenase-like NAD-binding" evidence="5">
    <location>
        <begin position="167"/>
        <end position="280"/>
    </location>
</feature>
<dbReference type="Proteomes" id="UP000514509">
    <property type="component" value="Chromosome"/>
</dbReference>
<dbReference type="EMBL" id="CP055153">
    <property type="protein sequence ID" value="QMU26672.1"/>
    <property type="molecule type" value="Genomic_DNA"/>
</dbReference>
<evidence type="ECO:0000256" key="3">
    <source>
        <dbReference type="PIRSR" id="PIRSR000103-1"/>
    </source>
</evidence>
<dbReference type="PANTHER" id="PTHR43580">
    <property type="entry name" value="OXIDOREDUCTASE GLYR1-RELATED"/>
    <property type="match status" value="1"/>
</dbReference>
<name>A0A7L7L1K6_9BACT</name>
<dbReference type="SUPFAM" id="SSF51735">
    <property type="entry name" value="NAD(P)-binding Rossmann-fold domains"/>
    <property type="match status" value="1"/>
</dbReference>
<evidence type="ECO:0000313" key="7">
    <source>
        <dbReference type="Proteomes" id="UP000514509"/>
    </source>
</evidence>
<keyword evidence="2" id="KW-0520">NAD</keyword>
<dbReference type="PIRSF" id="PIRSF000103">
    <property type="entry name" value="HIBADH"/>
    <property type="match status" value="1"/>
</dbReference>
<dbReference type="GO" id="GO:0016491">
    <property type="term" value="F:oxidoreductase activity"/>
    <property type="evidence" value="ECO:0007669"/>
    <property type="project" value="UniProtKB-KW"/>
</dbReference>
<dbReference type="Pfam" id="PF03446">
    <property type="entry name" value="NAD_binding_2"/>
    <property type="match status" value="1"/>
</dbReference>
<dbReference type="PANTHER" id="PTHR43580:SF2">
    <property type="entry name" value="CYTOKINE-LIKE NUCLEAR FACTOR N-PAC"/>
    <property type="match status" value="1"/>
</dbReference>
<protein>
    <submittedName>
        <fullName evidence="6">NAD(P)-dependent oxidoreductase</fullName>
    </submittedName>
</protein>
<dbReference type="InterPro" id="IPR029154">
    <property type="entry name" value="HIBADH-like_NADP-bd"/>
</dbReference>
<keyword evidence="7" id="KW-1185">Reference proteome</keyword>
<sequence length="286" mass="30636">MNLKNIGWIGLGKMGIPMAKNLLNAGYSVTVYNRSKEKEAALQSIGANTAESQAQLLQQAEVIFLMISDDQATRDIFTGEQGLLSAQATGKIIINMSTVSPGVSKEMANLCQEQQNYYLDAPVSGSVKQAEEGQLVIMVGGEEAIFNQVKPILEKLGKLTLRVGDTGAGNTAKLAINTLLGFYAQGLAEAIIFAQQRGIQPQNLLTLIGNSALGNIFTKLKGEAILANNFQPAFALKHIAKDLRLAKQEGSHTPLAEVVQATFQQAESALGEEDIIAIFKHISPVI</sequence>
<organism evidence="6 7">
    <name type="scientific">Adhaeribacter radiodurans</name>
    <dbReference type="NCBI Taxonomy" id="2745197"/>
    <lineage>
        <taxon>Bacteria</taxon>
        <taxon>Pseudomonadati</taxon>
        <taxon>Bacteroidota</taxon>
        <taxon>Cytophagia</taxon>
        <taxon>Cytophagales</taxon>
        <taxon>Hymenobacteraceae</taxon>
        <taxon>Adhaeribacter</taxon>
    </lineage>
</organism>
<proteinExistence type="predicted"/>
<dbReference type="Gene3D" id="3.40.50.720">
    <property type="entry name" value="NAD(P)-binding Rossmann-like Domain"/>
    <property type="match status" value="1"/>
</dbReference>
<keyword evidence="1" id="KW-0560">Oxidoreductase</keyword>
<dbReference type="Pfam" id="PF14833">
    <property type="entry name" value="NAD_binding_11"/>
    <property type="match status" value="1"/>
</dbReference>
<dbReference type="InterPro" id="IPR015815">
    <property type="entry name" value="HIBADH-related"/>
</dbReference>
<dbReference type="InterPro" id="IPR008927">
    <property type="entry name" value="6-PGluconate_DH-like_C_sf"/>
</dbReference>
<dbReference type="KEGG" id="add:HUW48_00890"/>
<evidence type="ECO:0000256" key="2">
    <source>
        <dbReference type="ARBA" id="ARBA00023027"/>
    </source>
</evidence>
<evidence type="ECO:0000259" key="4">
    <source>
        <dbReference type="Pfam" id="PF03446"/>
    </source>
</evidence>
<dbReference type="SUPFAM" id="SSF48179">
    <property type="entry name" value="6-phosphogluconate dehydrogenase C-terminal domain-like"/>
    <property type="match status" value="1"/>
</dbReference>
<dbReference type="InterPro" id="IPR013328">
    <property type="entry name" value="6PGD_dom2"/>
</dbReference>
<dbReference type="Gene3D" id="1.10.1040.10">
    <property type="entry name" value="N-(1-d-carboxylethyl)-l-norvaline Dehydrogenase, domain 2"/>
    <property type="match status" value="1"/>
</dbReference>
<dbReference type="AlphaFoldDB" id="A0A7L7L1K6"/>
<dbReference type="GO" id="GO:0050661">
    <property type="term" value="F:NADP binding"/>
    <property type="evidence" value="ECO:0007669"/>
    <property type="project" value="InterPro"/>
</dbReference>
<evidence type="ECO:0000313" key="6">
    <source>
        <dbReference type="EMBL" id="QMU26672.1"/>
    </source>
</evidence>
<feature type="active site" evidence="3">
    <location>
        <position position="173"/>
    </location>
</feature>
<dbReference type="RefSeq" id="WP_182413876.1">
    <property type="nucleotide sequence ID" value="NZ_CP055153.1"/>
</dbReference>
<gene>
    <name evidence="6" type="ORF">HUW48_00890</name>
</gene>
<accession>A0A7L7L1K6</accession>
<dbReference type="InterPro" id="IPR051265">
    <property type="entry name" value="HIBADH-related_NP60_sf"/>
</dbReference>
<dbReference type="InterPro" id="IPR006115">
    <property type="entry name" value="6PGDH_NADP-bd"/>
</dbReference>